<evidence type="ECO:0000256" key="1">
    <source>
        <dbReference type="ARBA" id="ARBA00010062"/>
    </source>
</evidence>
<evidence type="ECO:0000313" key="6">
    <source>
        <dbReference type="Proteomes" id="UP000077752"/>
    </source>
</evidence>
<name>A0A177SD21_PSEPU</name>
<comment type="similarity">
    <text evidence="1">Belongs to the leucine-binding protein family.</text>
</comment>
<feature type="chain" id="PRO_5008073447" evidence="3">
    <location>
        <begin position="28"/>
        <end position="440"/>
    </location>
</feature>
<organism evidence="5 6">
    <name type="scientific">Pseudomonas putida</name>
    <name type="common">Arthrobacter siderocapsulatus</name>
    <dbReference type="NCBI Taxonomy" id="303"/>
    <lineage>
        <taxon>Bacteria</taxon>
        <taxon>Pseudomonadati</taxon>
        <taxon>Pseudomonadota</taxon>
        <taxon>Gammaproteobacteria</taxon>
        <taxon>Pseudomonadales</taxon>
        <taxon>Pseudomonadaceae</taxon>
        <taxon>Pseudomonas</taxon>
    </lineage>
</organism>
<feature type="domain" description="Leucine-binding protein" evidence="4">
    <location>
        <begin position="42"/>
        <end position="387"/>
    </location>
</feature>
<dbReference type="SUPFAM" id="SSF53822">
    <property type="entry name" value="Periplasmic binding protein-like I"/>
    <property type="match status" value="1"/>
</dbReference>
<keyword evidence="2 3" id="KW-0732">Signal</keyword>
<dbReference type="AlphaFoldDB" id="A0A177SD21"/>
<dbReference type="PANTHER" id="PTHR30483:SF37">
    <property type="entry name" value="ABC TRANSPORTER SUBSTRATE-BINDING PROTEIN"/>
    <property type="match status" value="1"/>
</dbReference>
<comment type="caution">
    <text evidence="5">The sequence shown here is derived from an EMBL/GenBank/DDBJ whole genome shotgun (WGS) entry which is preliminary data.</text>
</comment>
<evidence type="ECO:0000256" key="2">
    <source>
        <dbReference type="ARBA" id="ARBA00022729"/>
    </source>
</evidence>
<dbReference type="InterPro" id="IPR051010">
    <property type="entry name" value="BCAA_transport"/>
</dbReference>
<sequence length="440" mass="48128">MQSSFSRLPSVIALSSLLLGFACTADAGRVELGAAATQADLTLGCLYPMTERAAIYGQDSIAGIQVALSELQGLREAGEQVPRMRVIIDDDQSKASYGTGLARAFIRKDGVQVLCGMVSSGVAIAVSQLAWEQKVLMIGTDHASSRMSLENGHRYYFRVTNDTWTSMAAGARYLKDLQARTGWTRLAFIGPDYEYGHVSRDDLHEALRQQGVKFDDVTELWPRLYEPDYSAYIAALEQAKPDIIVSALWGGDFHAFVKQAAGTRLFETSRLANFDTGGNYDFLVSLGDKAPPGLILSARHHNNFPDTARNRAFVERFHTLTGRFPTYAAQGAYTGVMVLARASQKAGGATDTESLIRALEGLEIALPEDPPGFASRIDPLTHQIQQTQAVGTPVPNHDYPPARLMLGNWQLYSAEELQPDPATRARRLAQQIRNPEGHAP</sequence>
<gene>
    <name evidence="5" type="ORF">AYO28_01135</name>
</gene>
<evidence type="ECO:0000313" key="5">
    <source>
        <dbReference type="EMBL" id="OAI86322.1"/>
    </source>
</evidence>
<dbReference type="CDD" id="cd06330">
    <property type="entry name" value="PBP1_As_SBP-like"/>
    <property type="match status" value="1"/>
</dbReference>
<proteinExistence type="inferred from homology"/>
<dbReference type="RefSeq" id="WP_064304167.1">
    <property type="nucleotide sequence ID" value="NZ_LUCV01000040.1"/>
</dbReference>
<dbReference type="Gene3D" id="3.40.50.2300">
    <property type="match status" value="2"/>
</dbReference>
<dbReference type="EMBL" id="LUCV01000040">
    <property type="protein sequence ID" value="OAI86322.1"/>
    <property type="molecule type" value="Genomic_DNA"/>
</dbReference>
<evidence type="ECO:0000256" key="3">
    <source>
        <dbReference type="SAM" id="SignalP"/>
    </source>
</evidence>
<dbReference type="Pfam" id="PF13458">
    <property type="entry name" value="Peripla_BP_6"/>
    <property type="match status" value="1"/>
</dbReference>
<dbReference type="PROSITE" id="PS51257">
    <property type="entry name" value="PROKAR_LIPOPROTEIN"/>
    <property type="match status" value="1"/>
</dbReference>
<accession>A0A177SD21</accession>
<dbReference type="InterPro" id="IPR028081">
    <property type="entry name" value="Leu-bd"/>
</dbReference>
<dbReference type="PANTHER" id="PTHR30483">
    <property type="entry name" value="LEUCINE-SPECIFIC-BINDING PROTEIN"/>
    <property type="match status" value="1"/>
</dbReference>
<evidence type="ECO:0000259" key="4">
    <source>
        <dbReference type="Pfam" id="PF13458"/>
    </source>
</evidence>
<dbReference type="Proteomes" id="UP000077752">
    <property type="component" value="Unassembled WGS sequence"/>
</dbReference>
<dbReference type="InterPro" id="IPR028082">
    <property type="entry name" value="Peripla_BP_I"/>
</dbReference>
<feature type="signal peptide" evidence="3">
    <location>
        <begin position="1"/>
        <end position="27"/>
    </location>
</feature>
<protein>
    <submittedName>
        <fullName evidence="5">Amino acid ABC transporter substrate-binding protein</fullName>
    </submittedName>
</protein>
<reference evidence="5 6" key="1">
    <citation type="submission" date="2016-03" db="EMBL/GenBank/DDBJ databases">
        <title>Draft Genome Assembly of Pseudomonas putida strain CBF10-2.</title>
        <authorList>
            <person name="Iyer R.S."/>
            <person name="Damania A."/>
        </authorList>
    </citation>
    <scope>NUCLEOTIDE SEQUENCE [LARGE SCALE GENOMIC DNA]</scope>
    <source>
        <strain evidence="5 6">CBF10-2</strain>
    </source>
</reference>